<dbReference type="EMBL" id="RSCK01000013">
    <property type="protein sequence ID" value="RUT12595.1"/>
    <property type="molecule type" value="Genomic_DNA"/>
</dbReference>
<sequence length="265" mass="29952">MKIKVKISYLSLCYLVTGLLFYLNTVVKAIAISHTSIKSSPQINKINLYNIPIYDVEALIPSDRTTVDLMQIVPPIRLVELSQKFKIALQKKSDSEWLSSLIKNTSAGQPLPYDSRLGVSKTEYQEFLSLSHKLIMKKIGTSMLQIKREGNKYVFLGNNSLSDLAGITLDLDRNLLETPYGTTVEILEVVADAERQRLTGAWSGFMWKLEQFDRHTNSNIKIQFSLGRMTHNGRGILHYGITRISGRAVAKSTLLILQYDLVSFH</sequence>
<dbReference type="RefSeq" id="WP_015156088.1">
    <property type="nucleotide sequence ID" value="NZ_JAVKZF010000007.1"/>
</dbReference>
<protein>
    <submittedName>
        <fullName evidence="1">Uncharacterized protein</fullName>
    </submittedName>
</protein>
<organism evidence="1 2">
    <name type="scientific">Chroococcidiopsis cubana SAG 39.79</name>
    <dbReference type="NCBI Taxonomy" id="388085"/>
    <lineage>
        <taxon>Bacteria</taxon>
        <taxon>Bacillati</taxon>
        <taxon>Cyanobacteriota</taxon>
        <taxon>Cyanophyceae</taxon>
        <taxon>Chroococcidiopsidales</taxon>
        <taxon>Chroococcidiopsidaceae</taxon>
        <taxon>Chroococcidiopsis</taxon>
    </lineage>
</organism>
<reference evidence="1 2" key="1">
    <citation type="journal article" date="2019" name="Genome Biol. Evol.">
        <title>Day and night: Metabolic profiles and evolutionary relationships of six axenic non-marine cyanobacteria.</title>
        <authorList>
            <person name="Will S.E."/>
            <person name="Henke P."/>
            <person name="Boedeker C."/>
            <person name="Huang S."/>
            <person name="Brinkmann H."/>
            <person name="Rohde M."/>
            <person name="Jarek M."/>
            <person name="Friedl T."/>
            <person name="Seufert S."/>
            <person name="Schumacher M."/>
            <person name="Overmann J."/>
            <person name="Neumann-Schaal M."/>
            <person name="Petersen J."/>
        </authorList>
    </citation>
    <scope>NUCLEOTIDE SEQUENCE [LARGE SCALE GENOMIC DNA]</scope>
    <source>
        <strain evidence="1 2">SAG 39.79</strain>
    </source>
</reference>
<proteinExistence type="predicted"/>
<name>A0AB37UMD6_9CYAN</name>
<comment type="caution">
    <text evidence="1">The sequence shown here is derived from an EMBL/GenBank/DDBJ whole genome shotgun (WGS) entry which is preliminary data.</text>
</comment>
<dbReference type="Proteomes" id="UP000282574">
    <property type="component" value="Unassembled WGS sequence"/>
</dbReference>
<keyword evidence="2" id="KW-1185">Reference proteome</keyword>
<accession>A0AB37UMD6</accession>
<evidence type="ECO:0000313" key="2">
    <source>
        <dbReference type="Proteomes" id="UP000282574"/>
    </source>
</evidence>
<gene>
    <name evidence="1" type="ORF">DSM107010_21870</name>
</gene>
<dbReference type="AlphaFoldDB" id="A0AB37UMD6"/>
<evidence type="ECO:0000313" key="1">
    <source>
        <dbReference type="EMBL" id="RUT12595.1"/>
    </source>
</evidence>